<sequence>MLTNIVSRFVKQQSETWKCGHRGESCGGGGEYSRGVDVRIIADGDIEAQNDIYAPTDVCFGTEISVERDMEDSYLNEIFYHTLTCSSDEDCE</sequence>
<gene>
    <name evidence="1" type="ORF">TIFTF001_036349</name>
</gene>
<dbReference type="Proteomes" id="UP001187192">
    <property type="component" value="Unassembled WGS sequence"/>
</dbReference>
<keyword evidence="2" id="KW-1185">Reference proteome</keyword>
<proteinExistence type="predicted"/>
<reference evidence="1" key="1">
    <citation type="submission" date="2023-07" db="EMBL/GenBank/DDBJ databases">
        <title>draft genome sequence of fig (Ficus carica).</title>
        <authorList>
            <person name="Takahashi T."/>
            <person name="Nishimura K."/>
        </authorList>
    </citation>
    <scope>NUCLEOTIDE SEQUENCE</scope>
</reference>
<accession>A0AA88E6M5</accession>
<dbReference type="EMBL" id="BTGU01000430">
    <property type="protein sequence ID" value="GMN67285.1"/>
    <property type="molecule type" value="Genomic_DNA"/>
</dbReference>
<comment type="caution">
    <text evidence="1">The sequence shown here is derived from an EMBL/GenBank/DDBJ whole genome shotgun (WGS) entry which is preliminary data.</text>
</comment>
<protein>
    <submittedName>
        <fullName evidence="1">Uncharacterized protein</fullName>
    </submittedName>
</protein>
<dbReference type="AlphaFoldDB" id="A0AA88E6M5"/>
<organism evidence="1 2">
    <name type="scientific">Ficus carica</name>
    <name type="common">Common fig</name>
    <dbReference type="NCBI Taxonomy" id="3494"/>
    <lineage>
        <taxon>Eukaryota</taxon>
        <taxon>Viridiplantae</taxon>
        <taxon>Streptophyta</taxon>
        <taxon>Embryophyta</taxon>
        <taxon>Tracheophyta</taxon>
        <taxon>Spermatophyta</taxon>
        <taxon>Magnoliopsida</taxon>
        <taxon>eudicotyledons</taxon>
        <taxon>Gunneridae</taxon>
        <taxon>Pentapetalae</taxon>
        <taxon>rosids</taxon>
        <taxon>fabids</taxon>
        <taxon>Rosales</taxon>
        <taxon>Moraceae</taxon>
        <taxon>Ficeae</taxon>
        <taxon>Ficus</taxon>
    </lineage>
</organism>
<evidence type="ECO:0000313" key="2">
    <source>
        <dbReference type="Proteomes" id="UP001187192"/>
    </source>
</evidence>
<name>A0AA88E6M5_FICCA</name>
<evidence type="ECO:0000313" key="1">
    <source>
        <dbReference type="EMBL" id="GMN67285.1"/>
    </source>
</evidence>